<proteinExistence type="predicted"/>
<sequence>MTQDEVDVFECLNSLLKVVLQIFDRNSVDCDILDDEISTHIQGGFFFVTYGILVGTYG</sequence>
<accession>A8P4N4</accession>
<reference evidence="1" key="1">
    <citation type="journal article" date="2007" name="Science">
        <title>Draft genome of the filarial nematode parasite Brugia malayi.</title>
        <authorList>
            <person name="Ghedin E."/>
            <person name="Wang S."/>
            <person name="Spiro D."/>
            <person name="Caler E."/>
            <person name="Zhao Q."/>
            <person name="Crabtree J."/>
            <person name="Allen J.E."/>
            <person name="Delcher A.L."/>
            <person name="Guiliano D.B."/>
            <person name="Miranda-Saavedra D."/>
            <person name="Angiuoli S.V."/>
            <person name="Creasy T."/>
            <person name="Amedeo P."/>
            <person name="Haas B."/>
            <person name="El-Sayed N.M."/>
            <person name="Wortman J.R."/>
            <person name="Feldblyum T."/>
            <person name="Tallon L."/>
            <person name="Schatz M."/>
            <person name="Shumway M."/>
            <person name="Koo H."/>
            <person name="Salzberg S.L."/>
            <person name="Schobel S."/>
            <person name="Pertea M."/>
            <person name="Pop M."/>
            <person name="White O."/>
            <person name="Barton G.J."/>
            <person name="Carlow C.K."/>
            <person name="Crawford M.J."/>
            <person name="Daub J."/>
            <person name="Dimmic M.W."/>
            <person name="Estes C.F."/>
            <person name="Foster J.M."/>
            <person name="Ganatra M."/>
            <person name="Gregory W.F."/>
            <person name="Johnson N.M."/>
            <person name="Jin J."/>
            <person name="Komuniecki R."/>
            <person name="Korf I."/>
            <person name="Kumar S."/>
            <person name="Laney S."/>
            <person name="Li B.W."/>
            <person name="Li W."/>
            <person name="Lindblom T.H."/>
            <person name="Lustigman S."/>
            <person name="Ma D."/>
            <person name="Maina C.V."/>
            <person name="Martin D.M."/>
            <person name="McCarter J.P."/>
            <person name="McReynolds L."/>
            <person name="Mitreva M."/>
            <person name="Nutman T.B."/>
            <person name="Parkinson J."/>
            <person name="Peregrin-Alvarez J.M."/>
            <person name="Poole C."/>
            <person name="Ren Q."/>
            <person name="Saunders L."/>
            <person name="Sluder A.E."/>
            <person name="Smith K."/>
            <person name="Stanke M."/>
            <person name="Unnasch T.R."/>
            <person name="Ware J."/>
            <person name="Wei A.D."/>
            <person name="Weil G."/>
            <person name="Williams D.J."/>
            <person name="Zhang Y."/>
            <person name="Williams S.A."/>
            <person name="Fraser-Liggett C."/>
            <person name="Slatko B."/>
            <person name="Blaxter M.L."/>
            <person name="Scott A.L."/>
        </authorList>
    </citation>
    <scope>NUCLEOTIDE SEQUENCE [LARGE SCALE GENOMIC DNA]</scope>
</reference>
<name>A8P4N4_BRUMA</name>
<protein>
    <submittedName>
        <fullName evidence="1">Uncharacterized protein</fullName>
    </submittedName>
</protein>
<dbReference type="EMBL" id="DS238685">
    <property type="protein sequence ID" value="EDP36425.1"/>
    <property type="molecule type" value="Genomic_DNA"/>
</dbReference>
<dbReference type="AlphaFoldDB" id="A8P4N4"/>
<evidence type="ECO:0000313" key="1">
    <source>
        <dbReference type="EMBL" id="EDP36425.1"/>
    </source>
</evidence>
<organism evidence="1">
    <name type="scientific">Brugia malayi</name>
    <name type="common">Filarial nematode worm</name>
    <dbReference type="NCBI Taxonomy" id="6279"/>
    <lineage>
        <taxon>Eukaryota</taxon>
        <taxon>Metazoa</taxon>
        <taxon>Ecdysozoa</taxon>
        <taxon>Nematoda</taxon>
        <taxon>Chromadorea</taxon>
        <taxon>Rhabditida</taxon>
        <taxon>Spirurina</taxon>
        <taxon>Spiruromorpha</taxon>
        <taxon>Filarioidea</taxon>
        <taxon>Onchocercidae</taxon>
        <taxon>Brugia</taxon>
    </lineage>
</organism>
<gene>
    <name evidence="1" type="ORF">Bm1_16325</name>
</gene>